<evidence type="ECO:0000313" key="1">
    <source>
        <dbReference type="EMBL" id="CUV07343.1"/>
    </source>
</evidence>
<dbReference type="Proteomes" id="UP000199752">
    <property type="component" value="Chromosome 7"/>
</dbReference>
<dbReference type="VEuPathDB" id="CryptoDB:CHUDEA7_3570"/>
<reference evidence="1" key="2">
    <citation type="submission" date="2015-08" db="EMBL/GenBank/DDBJ databases">
        <authorList>
            <person name="Babu N.S."/>
            <person name="Beckwith C.J."/>
            <person name="Beseler K.G."/>
            <person name="Brison A."/>
            <person name="Carone J.V."/>
            <person name="Caskin T.P."/>
            <person name="Diamond M."/>
            <person name="Durham M.E."/>
            <person name="Foxe J.M."/>
            <person name="Go M."/>
            <person name="Henderson B.A."/>
            <person name="Jones I.B."/>
            <person name="McGettigan J.A."/>
            <person name="Micheletti S.J."/>
            <person name="Nasrallah M.E."/>
            <person name="Ortiz D."/>
            <person name="Piller C.R."/>
            <person name="Privatt S.R."/>
            <person name="Schneider S.L."/>
            <person name="Sharp S."/>
            <person name="Smith T.C."/>
            <person name="Stanton J.D."/>
            <person name="Ullery H.E."/>
            <person name="Wilson R.J."/>
            <person name="Serrano M.G."/>
            <person name="Buck G."/>
            <person name="Lee V."/>
            <person name="Wang Y."/>
            <person name="Carvalho R."/>
            <person name="Voegtly L."/>
            <person name="Shi R."/>
            <person name="Duckworth R."/>
            <person name="Johnson A."/>
            <person name="Loviza R."/>
            <person name="Walstead R."/>
            <person name="Shah Z."/>
            <person name="Kiflezghi M."/>
            <person name="Wade K."/>
            <person name="Ball S.L."/>
            <person name="Bradley K.W."/>
            <person name="Asai D.J."/>
            <person name="Bowman C.A."/>
            <person name="Russell D.A."/>
            <person name="Pope W.H."/>
            <person name="Jacobs-Sera D."/>
            <person name="Hendrix R.W."/>
            <person name="Hatfull G.F."/>
        </authorList>
    </citation>
    <scope>NUCLEOTIDE SEQUENCE [LARGE SCALE GENOMIC DNA]</scope>
</reference>
<gene>
    <name evidence="1" type="ORF">CHUDEA7_3570</name>
    <name evidence="2" type="ORF">GY17_00003074</name>
</gene>
<name>A0A0S4TJC5_CRYHO</name>
<evidence type="ECO:0000313" key="3">
    <source>
        <dbReference type="Proteomes" id="UP001429100"/>
    </source>
</evidence>
<dbReference type="EMBL" id="JTAI01000005">
    <property type="protein sequence ID" value="PPS93910.1"/>
    <property type="molecule type" value="Genomic_DNA"/>
</dbReference>
<dbReference type="VEuPathDB" id="CryptoDB:Chro.70397"/>
<dbReference type="VEuPathDB" id="CryptoDB:GY17_00003074"/>
<dbReference type="AlphaFoldDB" id="A0A0S4TJC5"/>
<reference evidence="2 3" key="1">
    <citation type="submission" date="2014-11" db="EMBL/GenBank/DDBJ databases">
        <title>Comparative genomic analysis of Cryptosporidium hominis reveals occurrence of genetic recombination in virulent subtypes.</title>
        <authorList>
            <person name="Guo Y."/>
            <person name="Tang K."/>
            <person name="Frace M."/>
            <person name="Li N."/>
            <person name="Roellig D.M."/>
            <person name="Sammons S."/>
            <person name="Knipe K."/>
            <person name="Rowe L."/>
            <person name="Feng Y."/>
            <person name="Xiao L."/>
        </authorList>
    </citation>
    <scope>NUCLEOTIDE SEQUENCE [LARGE SCALE GENOMIC DNA]</scope>
    <source>
        <strain evidence="2">30976</strain>
    </source>
</reference>
<reference evidence="2 3" key="3">
    <citation type="submission" date="2017-10" db="EMBL/GenBank/DDBJ databases">
        <title>Consistent, comparative and evidence-based genome annotation and re-annotation for the closely-related species, Cryptosporidium parvum, C. hominis and C. tyzzeri.</title>
        <authorList>
            <person name="Baptista R.P."/>
            <person name="Li Y."/>
            <person name="Sateriale A."/>
            <person name="Striepen B."/>
            <person name="Kissinger J.C."/>
        </authorList>
    </citation>
    <scope>NUCLEOTIDE SEQUENCE [LARGE SCALE GENOMIC DNA]</scope>
    <source>
        <strain evidence="2">30976</strain>
    </source>
</reference>
<dbReference type="EMBL" id="LN877953">
    <property type="protein sequence ID" value="CUV07343.1"/>
    <property type="molecule type" value="Genomic_DNA"/>
</dbReference>
<protein>
    <submittedName>
        <fullName evidence="1">Uncharacterized protein</fullName>
    </submittedName>
</protein>
<dbReference type="Proteomes" id="UP001429100">
    <property type="component" value="Unassembled WGS sequence"/>
</dbReference>
<accession>A0A0S4TJC5</accession>
<organism evidence="1">
    <name type="scientific">Cryptosporidium hominis</name>
    <dbReference type="NCBI Taxonomy" id="237895"/>
    <lineage>
        <taxon>Eukaryota</taxon>
        <taxon>Sar</taxon>
        <taxon>Alveolata</taxon>
        <taxon>Apicomplexa</taxon>
        <taxon>Conoidasida</taxon>
        <taxon>Coccidia</taxon>
        <taxon>Eucoccidiorida</taxon>
        <taxon>Eimeriorina</taxon>
        <taxon>Cryptosporidiidae</taxon>
        <taxon>Cryptosporidium</taxon>
    </lineage>
</organism>
<proteinExistence type="predicted"/>
<evidence type="ECO:0000313" key="2">
    <source>
        <dbReference type="EMBL" id="PPS93910.1"/>
    </source>
</evidence>
<keyword evidence="3" id="KW-1185">Reference proteome</keyword>
<dbReference type="VEuPathDB" id="CryptoDB:ChTU502y2012_407g1735"/>
<sequence length="624" mass="71648">MQNFTEVYSCSSVQNPTEWGLPDSSIEEILQIIYIMTKLCKSQLYSYSWYCYNHLITTLDQFIENSEGNVQYCHYRGDSSVDTSKKRKNLIKQFNEFDSLSEKVQHLRFQDARQSHWDNNKFSKHLHWLGEIVETKIQTRDWIQTNYVGCLSWSERLLNRMEKSIMVVPDVNQCVGHAFAFAFLQQVVVEPSVKYEAKLQNLLDKIKNTYTIETKFGQAVGYKFQIIKKLSDNKEKLNSLKAIKRLLPTVGKYIIKLTRLQRMGTIWCNSILSISVGNTRKFLNGLLPLINNLIISLSNKLYILGQFTKLMDDSVSLTTFGKYVKGKLIHPNFLKVFEDLYELLNASWRIVTIASILVPSSKIELSNIVEHKYGTTLEALRRDILNRKSESHAFEWPSNLDQETSNYFNGERNSLLISLFDTLDEYWSTCATLHPLLHKLCVIAGRIRDILTLLDLPTASPVSWKRFVPVNNFSGTNSGISSFTHATRAIVEGTLGYPSNYSIEWDFVNYQQSRLCGIDAASSFITGDVNKTVEKISIESNESSKNPIIHSNTPLCGVCALPVSTESTVNTHYFDLDEFRYTSKSTLVRGRWYHKTCLELLNSESERENHSLFVLPKINIPQII</sequence>